<dbReference type="PANTHER" id="PTHR13931">
    <property type="entry name" value="UBIQUITINATION FACTOR E4"/>
    <property type="match status" value="1"/>
</dbReference>
<accession>A0A914XT64</accession>
<evidence type="ECO:0000256" key="5">
    <source>
        <dbReference type="ARBA" id="ARBA00007434"/>
    </source>
</evidence>
<dbReference type="EC" id="2.3.2.27" evidence="6"/>
<evidence type="ECO:0000256" key="6">
    <source>
        <dbReference type="ARBA" id="ARBA00012483"/>
    </source>
</evidence>
<keyword evidence="9" id="KW-0833">Ubl conjugation pathway</keyword>
<dbReference type="FunFam" id="3.30.40.10:FF:000055">
    <property type="entry name" value="Ubiquitin conjugation factor e4 a"/>
    <property type="match status" value="1"/>
</dbReference>
<evidence type="ECO:0000256" key="11">
    <source>
        <dbReference type="SAM" id="Coils"/>
    </source>
</evidence>
<dbReference type="InterPro" id="IPR013083">
    <property type="entry name" value="Znf_RING/FYVE/PHD"/>
</dbReference>
<comment type="pathway">
    <text evidence="4">Protein modification; protein ubiquitination.</text>
</comment>
<evidence type="ECO:0000256" key="3">
    <source>
        <dbReference type="ARBA" id="ARBA00004496"/>
    </source>
</evidence>
<proteinExistence type="inferred from homology"/>
<dbReference type="AlphaFoldDB" id="A0A914XT64"/>
<comment type="similarity">
    <text evidence="5">Belongs to the ubiquitin conjugation factor E4 family.</text>
</comment>
<sequence>MPADEAMDVTAEGTDSSKDFTHKQNVLRTVLGFSEGSKVAGMEETLPIIEALTFSLDETSLSSQDDVTATVENLLHHVLSEIQPTNTGMEVDGGKLGEVFQCDYLDTVVSSKAFVAIKYFMSTLDRLEKINKHAGSHNEYCRHLKLGFETFFVTFLRGYTSCNISSKEICYSFAHLLLTDVIPVAKLNTIVNFALNEDLTDPDCLSDIFNPVLDVLRLCVTCSNLSQNDDMTMEKPYYAVKNLLNIKSGTSRPFADLIASRPDFSPKCYTGHRGKELSKMSFLGPFLAMGVCDIEGENNLYAGADRYFDTEHIPHDETRFKAYDIYQGRMNNYRRLMADLFHPLLVNASTRDRALDYISALLKSNKKRAQIQADDNKLATDAFMVNLMCILLSLSEKITLDKVVGTYIFHPKTRVDVKDETRLKATSEEVEKYTETLDLNYDTRFPTECFFMTIHAIHIGSNPIVQSLKRVKHHLQQLQRIVKEIEAQMVNATGLKRDRLAEKLKFQKSNRDRVVRTILCMECTLRDRSILDRILMFSDRQLSFLISMINPEYQKNFEIPDQPPKMFQMYPEFYLESVLDFVVYTLQSYPQLLLELHLNLPQQLLMFLCATHYFNNPFLAAKVVEVVYSICPEMNPPMEGLFHSLINTPLAVNKLVPSMIKFYSDVESGTDFYEKFNIRRSMQVIFRSLWKMPIYRSKIIENARQCNDEFVRFVNMVINDATYLLDESLANLKKIHDIENKMANEVAWNALNDEQRQSETEALSEATRTVRSWLIMGDDTMDMFGYLTKDVPKPFYLDPLGDRVASMLNHNLSELCGAKCTGLKVRDAVKRFHWDPRRLLEQIVDIYLNLASEEFSECIANDERSYSPETFKTAHERINKVLPISASERFKNLGEAVKAKWEEKQRRDEDYGDDIPDEFLDPILSTVMLDPVRLPSGTITDRKHILRHLLTSEMDPFSRLPCTPSDLVPVPELKARIEEWIRERRNQPRN</sequence>
<dbReference type="InterPro" id="IPR045132">
    <property type="entry name" value="UBE4"/>
</dbReference>
<dbReference type="Proteomes" id="UP000887577">
    <property type="component" value="Unplaced"/>
</dbReference>
<name>A0A914XT64_9BILA</name>
<dbReference type="InterPro" id="IPR003613">
    <property type="entry name" value="Ubox_domain"/>
</dbReference>
<dbReference type="Pfam" id="PF10408">
    <property type="entry name" value="Ufd2P_core"/>
    <property type="match status" value="1"/>
</dbReference>
<evidence type="ECO:0000256" key="4">
    <source>
        <dbReference type="ARBA" id="ARBA00004906"/>
    </source>
</evidence>
<dbReference type="GO" id="GO:0000209">
    <property type="term" value="P:protein polyubiquitination"/>
    <property type="evidence" value="ECO:0007669"/>
    <property type="project" value="TreeGrafter"/>
</dbReference>
<evidence type="ECO:0000256" key="9">
    <source>
        <dbReference type="ARBA" id="ARBA00022786"/>
    </source>
</evidence>
<dbReference type="GO" id="GO:0006511">
    <property type="term" value="P:ubiquitin-dependent protein catabolic process"/>
    <property type="evidence" value="ECO:0007669"/>
    <property type="project" value="InterPro"/>
</dbReference>
<dbReference type="CDD" id="cd16658">
    <property type="entry name" value="RING-Ubox_UBE4B"/>
    <property type="match status" value="1"/>
</dbReference>
<dbReference type="GO" id="GO:0034450">
    <property type="term" value="F:ubiquitin-ubiquitin ligase activity"/>
    <property type="evidence" value="ECO:0007669"/>
    <property type="project" value="InterPro"/>
</dbReference>
<keyword evidence="7" id="KW-0963">Cytoplasm</keyword>
<dbReference type="WBParaSite" id="PSU_v2.g11153.t1">
    <property type="protein sequence ID" value="PSU_v2.g11153.t1"/>
    <property type="gene ID" value="PSU_v2.g11153"/>
</dbReference>
<feature type="coiled-coil region" evidence="11">
    <location>
        <begin position="468"/>
        <end position="495"/>
    </location>
</feature>
<keyword evidence="13" id="KW-1185">Reference proteome</keyword>
<dbReference type="GO" id="GO:0005634">
    <property type="term" value="C:nucleus"/>
    <property type="evidence" value="ECO:0007669"/>
    <property type="project" value="UniProtKB-SubCell"/>
</dbReference>
<dbReference type="PROSITE" id="PS51698">
    <property type="entry name" value="U_BOX"/>
    <property type="match status" value="1"/>
</dbReference>
<organism evidence="13 14">
    <name type="scientific">Panagrolaimus superbus</name>
    <dbReference type="NCBI Taxonomy" id="310955"/>
    <lineage>
        <taxon>Eukaryota</taxon>
        <taxon>Metazoa</taxon>
        <taxon>Ecdysozoa</taxon>
        <taxon>Nematoda</taxon>
        <taxon>Chromadorea</taxon>
        <taxon>Rhabditida</taxon>
        <taxon>Tylenchina</taxon>
        <taxon>Panagrolaimomorpha</taxon>
        <taxon>Panagrolaimoidea</taxon>
        <taxon>Panagrolaimidae</taxon>
        <taxon>Panagrolaimus</taxon>
    </lineage>
</organism>
<feature type="domain" description="U-box" evidence="12">
    <location>
        <begin position="914"/>
        <end position="987"/>
    </location>
</feature>
<comment type="subcellular location">
    <subcellularLocation>
        <location evidence="3">Cytoplasm</location>
    </subcellularLocation>
    <subcellularLocation>
        <location evidence="2">Nucleus</location>
    </subcellularLocation>
</comment>
<keyword evidence="8" id="KW-0808">Transferase</keyword>
<dbReference type="SMART" id="SM00504">
    <property type="entry name" value="Ubox"/>
    <property type="match status" value="1"/>
</dbReference>
<keyword evidence="11" id="KW-0175">Coiled coil</keyword>
<dbReference type="InterPro" id="IPR019474">
    <property type="entry name" value="Ub_conjug_fac_E4_core"/>
</dbReference>
<evidence type="ECO:0000256" key="8">
    <source>
        <dbReference type="ARBA" id="ARBA00022679"/>
    </source>
</evidence>
<evidence type="ECO:0000313" key="13">
    <source>
        <dbReference type="Proteomes" id="UP000887577"/>
    </source>
</evidence>
<dbReference type="SUPFAM" id="SSF57850">
    <property type="entry name" value="RING/U-box"/>
    <property type="match status" value="1"/>
</dbReference>
<evidence type="ECO:0000256" key="2">
    <source>
        <dbReference type="ARBA" id="ARBA00004123"/>
    </source>
</evidence>
<dbReference type="PANTHER" id="PTHR13931:SF2">
    <property type="entry name" value="UBIQUITIN CONJUGATION FACTOR E4 B"/>
    <property type="match status" value="1"/>
</dbReference>
<evidence type="ECO:0000259" key="12">
    <source>
        <dbReference type="PROSITE" id="PS51698"/>
    </source>
</evidence>
<evidence type="ECO:0000256" key="1">
    <source>
        <dbReference type="ARBA" id="ARBA00000900"/>
    </source>
</evidence>
<comment type="catalytic activity">
    <reaction evidence="1">
        <text>S-ubiquitinyl-[E2 ubiquitin-conjugating enzyme]-L-cysteine + [acceptor protein]-L-lysine = [E2 ubiquitin-conjugating enzyme]-L-cysteine + N(6)-ubiquitinyl-[acceptor protein]-L-lysine.</text>
        <dbReference type="EC" id="2.3.2.27"/>
    </reaction>
</comment>
<dbReference type="Pfam" id="PF04564">
    <property type="entry name" value="U-box"/>
    <property type="match status" value="1"/>
</dbReference>
<evidence type="ECO:0000313" key="14">
    <source>
        <dbReference type="WBParaSite" id="PSU_v2.g11153.t1"/>
    </source>
</evidence>
<protein>
    <recommendedName>
        <fullName evidence="6">RING-type E3 ubiquitin transferase</fullName>
        <ecNumber evidence="6">2.3.2.27</ecNumber>
    </recommendedName>
</protein>
<keyword evidence="10" id="KW-0539">Nucleus</keyword>
<dbReference type="Gene3D" id="3.30.40.10">
    <property type="entry name" value="Zinc/RING finger domain, C3HC4 (zinc finger)"/>
    <property type="match status" value="1"/>
</dbReference>
<dbReference type="GO" id="GO:0005737">
    <property type="term" value="C:cytoplasm"/>
    <property type="evidence" value="ECO:0007669"/>
    <property type="project" value="UniProtKB-SubCell"/>
</dbReference>
<evidence type="ECO:0000256" key="10">
    <source>
        <dbReference type="ARBA" id="ARBA00023242"/>
    </source>
</evidence>
<dbReference type="GO" id="GO:0000151">
    <property type="term" value="C:ubiquitin ligase complex"/>
    <property type="evidence" value="ECO:0007669"/>
    <property type="project" value="InterPro"/>
</dbReference>
<dbReference type="GO" id="GO:0036503">
    <property type="term" value="P:ERAD pathway"/>
    <property type="evidence" value="ECO:0007669"/>
    <property type="project" value="InterPro"/>
</dbReference>
<reference evidence="14" key="1">
    <citation type="submission" date="2022-11" db="UniProtKB">
        <authorList>
            <consortium name="WormBaseParasite"/>
        </authorList>
    </citation>
    <scope>IDENTIFICATION</scope>
</reference>
<evidence type="ECO:0000256" key="7">
    <source>
        <dbReference type="ARBA" id="ARBA00022490"/>
    </source>
</evidence>